<organism evidence="1 2">
    <name type="scientific">[Clostridium] celerecrescens 18A</name>
    <dbReference type="NCBI Taxonomy" id="1286362"/>
    <lineage>
        <taxon>Bacteria</taxon>
        <taxon>Bacillati</taxon>
        <taxon>Bacillota</taxon>
        <taxon>Clostridia</taxon>
        <taxon>Lachnospirales</taxon>
        <taxon>Lachnospiraceae</taxon>
        <taxon>Lacrimispora</taxon>
    </lineage>
</organism>
<gene>
    <name evidence="1" type="ORF">H171_4108</name>
</gene>
<dbReference type="RefSeq" id="WP_100306751.1">
    <property type="nucleotide sequence ID" value="NZ_PGET01000001.1"/>
</dbReference>
<evidence type="ECO:0000313" key="2">
    <source>
        <dbReference type="Proteomes" id="UP000231092"/>
    </source>
</evidence>
<proteinExistence type="predicted"/>
<dbReference type="AlphaFoldDB" id="A0A2M8ZAN3"/>
<accession>A0A2M8ZAN3</accession>
<dbReference type="EMBL" id="PGET01000001">
    <property type="protein sequence ID" value="PJJ30502.1"/>
    <property type="molecule type" value="Genomic_DNA"/>
</dbReference>
<evidence type="ECO:0000313" key="1">
    <source>
        <dbReference type="EMBL" id="PJJ30502.1"/>
    </source>
</evidence>
<protein>
    <recommendedName>
        <fullName evidence="3">Excisionase family DNA binding protein</fullName>
    </recommendedName>
</protein>
<name>A0A2M8ZAN3_9FIRM</name>
<evidence type="ECO:0008006" key="3">
    <source>
        <dbReference type="Google" id="ProtNLM"/>
    </source>
</evidence>
<dbReference type="Proteomes" id="UP000231092">
    <property type="component" value="Unassembled WGS sequence"/>
</dbReference>
<dbReference type="OrthoDB" id="26294at2"/>
<reference evidence="1 2" key="1">
    <citation type="submission" date="2017-11" db="EMBL/GenBank/DDBJ databases">
        <title>Understudied soil microbes with underappreciated capabilities: Untangling the Clostridium saccharolyticum group.</title>
        <authorList>
            <person name="Leschine S."/>
        </authorList>
    </citation>
    <scope>NUCLEOTIDE SEQUENCE [LARGE SCALE GENOMIC DNA]</scope>
    <source>
        <strain evidence="1 2">18A</strain>
    </source>
</reference>
<comment type="caution">
    <text evidence="1">The sequence shown here is derived from an EMBL/GenBank/DDBJ whole genome shotgun (WGS) entry which is preliminary data.</text>
</comment>
<sequence length="61" mass="7144">MSDKQFLTIKDCVERHGISHNTIESLFKRKGSPAIRVGRRWQVDVNKWDQYLLKLAEESKG</sequence>